<evidence type="ECO:0000313" key="2">
    <source>
        <dbReference type="EMBL" id="EOO11455.1"/>
    </source>
</evidence>
<gene>
    <name evidence="2" type="ORF">IGA_05718</name>
</gene>
<organism evidence="2 3">
    <name type="scientific">Bacillus cereus HuA3-9</name>
    <dbReference type="NCBI Taxonomy" id="1053205"/>
    <lineage>
        <taxon>Bacteria</taxon>
        <taxon>Bacillati</taxon>
        <taxon>Bacillota</taxon>
        <taxon>Bacilli</taxon>
        <taxon>Bacillales</taxon>
        <taxon>Bacillaceae</taxon>
        <taxon>Bacillus</taxon>
        <taxon>Bacillus cereus group</taxon>
    </lineage>
</organism>
<accession>R8CIW5</accession>
<dbReference type="RefSeq" id="WP_016094951.1">
    <property type="nucleotide sequence ID" value="NZ_KB976126.1"/>
</dbReference>
<dbReference type="EMBL" id="AHDZ01000070">
    <property type="protein sequence ID" value="EOO11455.1"/>
    <property type="molecule type" value="Genomic_DNA"/>
</dbReference>
<name>R8CIW5_BACCE</name>
<evidence type="ECO:0000256" key="1">
    <source>
        <dbReference type="SAM" id="Coils"/>
    </source>
</evidence>
<dbReference type="Proteomes" id="UP000014003">
    <property type="component" value="Unassembled WGS sequence"/>
</dbReference>
<reference evidence="2 3" key="1">
    <citation type="submission" date="2012-12" db="EMBL/GenBank/DDBJ databases">
        <title>The Genome Sequence of Bacillus cereus HuA3-9.</title>
        <authorList>
            <consortium name="The Broad Institute Genome Sequencing Platform"/>
            <consortium name="The Broad Institute Genome Sequencing Center for Infectious Disease"/>
            <person name="Feldgarden M."/>
            <person name="Van der Auwera G.A."/>
            <person name="Mahillon J."/>
            <person name="Duprez V."/>
            <person name="Timmery S."/>
            <person name="Mattelet C."/>
            <person name="Dierick K."/>
            <person name="Sun M."/>
            <person name="Yu Z."/>
            <person name="Zhu L."/>
            <person name="Hu X."/>
            <person name="Shank E.B."/>
            <person name="Swiecicka I."/>
            <person name="Hansen B.M."/>
            <person name="Andrup L."/>
            <person name="Walker B."/>
            <person name="Young S.K."/>
            <person name="Zeng Q."/>
            <person name="Gargeya S."/>
            <person name="Fitzgerald M."/>
            <person name="Haas B."/>
            <person name="Abouelleil A."/>
            <person name="Alvarado L."/>
            <person name="Arachchi H.M."/>
            <person name="Berlin A.M."/>
            <person name="Chapman S.B."/>
            <person name="Dewar J."/>
            <person name="Goldberg J."/>
            <person name="Griggs A."/>
            <person name="Gujja S."/>
            <person name="Hansen M."/>
            <person name="Howarth C."/>
            <person name="Imamovic A."/>
            <person name="Larimer J."/>
            <person name="McCowan C."/>
            <person name="Murphy C."/>
            <person name="Neiman D."/>
            <person name="Pearson M."/>
            <person name="Priest M."/>
            <person name="Roberts A."/>
            <person name="Saif S."/>
            <person name="Shea T."/>
            <person name="Sisk P."/>
            <person name="Sykes S."/>
            <person name="Wortman J."/>
            <person name="Nusbaum C."/>
            <person name="Birren B."/>
        </authorList>
    </citation>
    <scope>NUCLEOTIDE SEQUENCE [LARGE SCALE GENOMIC DNA]</scope>
    <source>
        <strain evidence="2 3">HuA3-9</strain>
    </source>
</reference>
<dbReference type="PATRIC" id="fig|1053205.3.peg.5771"/>
<feature type="coiled-coil region" evidence="1">
    <location>
        <begin position="15"/>
        <end position="42"/>
    </location>
</feature>
<dbReference type="AlphaFoldDB" id="R8CIW5"/>
<sequence length="128" mass="14875">MSEVFDERMAIKMSLIAIEKEKMRLDDRRKEMIERLREIDEEDAKVVVEQVKEEVRPTITPKEIAESVYQIILTLNGGEAVLLDDISNVLNEQYKGVDQASLRDSLLNVLTKDKRIKKARRGFYHIKG</sequence>
<protein>
    <recommendedName>
        <fullName evidence="4">HTH HARE-type domain-containing protein</fullName>
    </recommendedName>
</protein>
<evidence type="ECO:0000313" key="3">
    <source>
        <dbReference type="Proteomes" id="UP000014003"/>
    </source>
</evidence>
<proteinExistence type="predicted"/>
<evidence type="ECO:0008006" key="4">
    <source>
        <dbReference type="Google" id="ProtNLM"/>
    </source>
</evidence>
<keyword evidence="1" id="KW-0175">Coiled coil</keyword>
<comment type="caution">
    <text evidence="2">The sequence shown here is derived from an EMBL/GenBank/DDBJ whole genome shotgun (WGS) entry which is preliminary data.</text>
</comment>
<dbReference type="HOGENOM" id="CLU_1955112_0_0_9"/>